<dbReference type="InterPro" id="IPR039425">
    <property type="entry name" value="RNA_pol_sigma-70-like"/>
</dbReference>
<evidence type="ECO:0000313" key="9">
    <source>
        <dbReference type="Proteomes" id="UP001315860"/>
    </source>
</evidence>
<dbReference type="SUPFAM" id="SSF88946">
    <property type="entry name" value="Sigma2 domain of RNA polymerase sigma factors"/>
    <property type="match status" value="1"/>
</dbReference>
<name>A0ABY5KF16_9ACTN</name>
<dbReference type="NCBIfam" id="TIGR02937">
    <property type="entry name" value="sigma70-ECF"/>
    <property type="match status" value="1"/>
</dbReference>
<keyword evidence="4" id="KW-0238">DNA-binding</keyword>
<organism evidence="8 9">
    <name type="scientific">Aeromicrobium duanguangcaii</name>
    <dbReference type="NCBI Taxonomy" id="2968086"/>
    <lineage>
        <taxon>Bacteria</taxon>
        <taxon>Bacillati</taxon>
        <taxon>Actinomycetota</taxon>
        <taxon>Actinomycetes</taxon>
        <taxon>Propionibacteriales</taxon>
        <taxon>Nocardioidaceae</taxon>
        <taxon>Aeromicrobium</taxon>
    </lineage>
</organism>
<evidence type="ECO:0000256" key="5">
    <source>
        <dbReference type="ARBA" id="ARBA00023163"/>
    </source>
</evidence>
<dbReference type="Proteomes" id="UP001315860">
    <property type="component" value="Chromosome"/>
</dbReference>
<proteinExistence type="inferred from homology"/>
<dbReference type="Gene3D" id="1.10.10.10">
    <property type="entry name" value="Winged helix-like DNA-binding domain superfamily/Winged helix DNA-binding domain"/>
    <property type="match status" value="1"/>
</dbReference>
<keyword evidence="9" id="KW-1185">Reference proteome</keyword>
<dbReference type="Gene3D" id="1.10.1740.10">
    <property type="match status" value="1"/>
</dbReference>
<dbReference type="EMBL" id="CP101990">
    <property type="protein sequence ID" value="UUI68879.1"/>
    <property type="molecule type" value="Genomic_DNA"/>
</dbReference>
<evidence type="ECO:0000256" key="1">
    <source>
        <dbReference type="ARBA" id="ARBA00010641"/>
    </source>
</evidence>
<dbReference type="Pfam" id="PF04542">
    <property type="entry name" value="Sigma70_r2"/>
    <property type="match status" value="1"/>
</dbReference>
<evidence type="ECO:0000259" key="6">
    <source>
        <dbReference type="Pfam" id="PF04542"/>
    </source>
</evidence>
<sequence>MTDDSVVARAKQGDPEAWRELYRAHAGRLVAWLQTRPTGDTAAAAEDVASQAWSVAAEKIAQFEGSCDDFGGWLFGIARRLSATSRRTWQRRNTRPEDVGDLLDTVPDHGAEVVQQDWVRLVLAQLPPRERAAVGLVDGLGWSPHAAAEVLGVSAVALRVARHRGLRRLARSGYVPGVRVRPAPRG</sequence>
<reference evidence="8 9" key="1">
    <citation type="submission" date="2022-07" db="EMBL/GenBank/DDBJ databases">
        <title>Novel species in genus Aeromicrobium.</title>
        <authorList>
            <person name="Ye L."/>
        </authorList>
    </citation>
    <scope>NUCLEOTIDE SEQUENCE [LARGE SCALE GENOMIC DNA]</scope>
    <source>
        <strain evidence="9">zg-Y50</strain>
    </source>
</reference>
<dbReference type="PANTHER" id="PTHR43133:SF8">
    <property type="entry name" value="RNA POLYMERASE SIGMA FACTOR HI_1459-RELATED"/>
    <property type="match status" value="1"/>
</dbReference>
<comment type="similarity">
    <text evidence="1">Belongs to the sigma-70 factor family. ECF subfamily.</text>
</comment>
<dbReference type="InterPro" id="IPR036388">
    <property type="entry name" value="WH-like_DNA-bd_sf"/>
</dbReference>
<keyword evidence="5" id="KW-0804">Transcription</keyword>
<keyword evidence="3" id="KW-0731">Sigma factor</keyword>
<evidence type="ECO:0000313" key="8">
    <source>
        <dbReference type="EMBL" id="UUI68879.1"/>
    </source>
</evidence>
<dbReference type="InterPro" id="IPR013249">
    <property type="entry name" value="RNA_pol_sigma70_r4_t2"/>
</dbReference>
<keyword evidence="2" id="KW-0805">Transcription regulation</keyword>
<dbReference type="RefSeq" id="WP_232417722.1">
    <property type="nucleotide sequence ID" value="NZ_CP101990.1"/>
</dbReference>
<dbReference type="InterPro" id="IPR013325">
    <property type="entry name" value="RNA_pol_sigma_r2"/>
</dbReference>
<feature type="domain" description="RNA polymerase sigma factor 70 region 4 type 2" evidence="7">
    <location>
        <begin position="118"/>
        <end position="169"/>
    </location>
</feature>
<protein>
    <submittedName>
        <fullName evidence="8">RNA polymerase sigma factor</fullName>
    </submittedName>
</protein>
<dbReference type="InterPro" id="IPR014284">
    <property type="entry name" value="RNA_pol_sigma-70_dom"/>
</dbReference>
<dbReference type="PANTHER" id="PTHR43133">
    <property type="entry name" value="RNA POLYMERASE ECF-TYPE SIGMA FACTO"/>
    <property type="match status" value="1"/>
</dbReference>
<gene>
    <name evidence="8" type="ORF">NP095_01870</name>
</gene>
<evidence type="ECO:0000256" key="3">
    <source>
        <dbReference type="ARBA" id="ARBA00023082"/>
    </source>
</evidence>
<dbReference type="InterPro" id="IPR013324">
    <property type="entry name" value="RNA_pol_sigma_r3/r4-like"/>
</dbReference>
<evidence type="ECO:0000259" key="7">
    <source>
        <dbReference type="Pfam" id="PF08281"/>
    </source>
</evidence>
<feature type="domain" description="RNA polymerase sigma-70 region 2" evidence="6">
    <location>
        <begin position="21"/>
        <end position="88"/>
    </location>
</feature>
<accession>A0ABY5KF16</accession>
<evidence type="ECO:0000256" key="2">
    <source>
        <dbReference type="ARBA" id="ARBA00023015"/>
    </source>
</evidence>
<evidence type="ECO:0000256" key="4">
    <source>
        <dbReference type="ARBA" id="ARBA00023125"/>
    </source>
</evidence>
<dbReference type="SUPFAM" id="SSF88659">
    <property type="entry name" value="Sigma3 and sigma4 domains of RNA polymerase sigma factors"/>
    <property type="match status" value="1"/>
</dbReference>
<dbReference type="Pfam" id="PF08281">
    <property type="entry name" value="Sigma70_r4_2"/>
    <property type="match status" value="1"/>
</dbReference>
<dbReference type="InterPro" id="IPR007627">
    <property type="entry name" value="RNA_pol_sigma70_r2"/>
</dbReference>